<sequence>SIETCIDVLAETPGGAHLVTVLGPSDEAFKRNANVKVDHTLGYTFSNEPFVFAKSIKYEAMPEHARVLREYFHDRLPELLEGWQEGKGSKYFRPQKLIVLDGGLEKVDEAMRMLMAGKTSGEKIIVKM</sequence>
<protein>
    <recommendedName>
        <fullName evidence="3">Alcohol dehydrogenase</fullName>
    </recommendedName>
</protein>
<accession>A0ABN7IKL1</accession>
<comment type="caution">
    <text evidence="1">The sequence shown here is derived from an EMBL/GenBank/DDBJ whole genome shotgun (WGS) entry which is preliminary data.</text>
</comment>
<dbReference type="EMBL" id="CAJHJG010000964">
    <property type="protein sequence ID" value="CAD6907595.1"/>
    <property type="molecule type" value="Genomic_DNA"/>
</dbReference>
<organism evidence="1 2">
    <name type="scientific">Tilletia caries</name>
    <name type="common">wheat bunt fungus</name>
    <dbReference type="NCBI Taxonomy" id="13290"/>
    <lineage>
        <taxon>Eukaryota</taxon>
        <taxon>Fungi</taxon>
        <taxon>Dikarya</taxon>
        <taxon>Basidiomycota</taxon>
        <taxon>Ustilaginomycotina</taxon>
        <taxon>Exobasidiomycetes</taxon>
        <taxon>Tilletiales</taxon>
        <taxon>Tilletiaceae</taxon>
        <taxon>Tilletia</taxon>
    </lineage>
</organism>
<feature type="non-terminal residue" evidence="1">
    <location>
        <position position="1"/>
    </location>
</feature>
<evidence type="ECO:0000313" key="1">
    <source>
        <dbReference type="EMBL" id="CAD6907595.1"/>
    </source>
</evidence>
<evidence type="ECO:0008006" key="3">
    <source>
        <dbReference type="Google" id="ProtNLM"/>
    </source>
</evidence>
<keyword evidence="2" id="KW-1185">Reference proteome</keyword>
<dbReference type="PANTHER" id="PTHR45348">
    <property type="entry name" value="HYPOTHETICAL OXIDOREDUCTASE (EUROFUNG)"/>
    <property type="match status" value="1"/>
</dbReference>
<dbReference type="Gene3D" id="3.90.180.10">
    <property type="entry name" value="Medium-chain alcohol dehydrogenases, catalytic domain"/>
    <property type="match status" value="1"/>
</dbReference>
<dbReference type="Proteomes" id="UP000836402">
    <property type="component" value="Unassembled WGS sequence"/>
</dbReference>
<name>A0ABN7IKL1_9BASI</name>
<proteinExistence type="predicted"/>
<dbReference type="Gene3D" id="3.40.50.720">
    <property type="entry name" value="NAD(P)-binding Rossmann-like Domain"/>
    <property type="match status" value="1"/>
</dbReference>
<dbReference type="InterPro" id="IPR047122">
    <property type="entry name" value="Trans-enoyl_RdTase-like"/>
</dbReference>
<reference evidence="1" key="1">
    <citation type="submission" date="2020-10" db="EMBL/GenBank/DDBJ databases">
        <authorList>
            <person name="Sedaghatjoo S."/>
        </authorList>
    </citation>
    <scope>NUCLEOTIDE SEQUENCE</scope>
    <source>
        <strain evidence="1">AZH3</strain>
    </source>
</reference>
<gene>
    <name evidence="1" type="ORF">JKIAZH3_G3896</name>
</gene>
<evidence type="ECO:0000313" key="2">
    <source>
        <dbReference type="Proteomes" id="UP000836402"/>
    </source>
</evidence>
<dbReference type="PANTHER" id="PTHR45348:SF2">
    <property type="entry name" value="ZINC-TYPE ALCOHOL DEHYDROGENASE-LIKE PROTEIN C2E1P3.01"/>
    <property type="match status" value="1"/>
</dbReference>